<accession>A0A381L8R6</accession>
<evidence type="ECO:0000256" key="1">
    <source>
        <dbReference type="SAM" id="MobiDB-lite"/>
    </source>
</evidence>
<dbReference type="EMBL" id="UIGY01000064">
    <property type="protein sequence ID" value="SUZ09930.1"/>
    <property type="molecule type" value="Genomic_DNA"/>
</dbReference>
<dbReference type="PANTHER" id="PTHR15615">
    <property type="match status" value="1"/>
</dbReference>
<proteinExistence type="predicted"/>
<dbReference type="Gene3D" id="1.10.472.10">
    <property type="entry name" value="Cyclin-like"/>
    <property type="match status" value="1"/>
</dbReference>
<dbReference type="CDD" id="cd20557">
    <property type="entry name" value="CYCLIN_ScPCL1-like"/>
    <property type="match status" value="1"/>
</dbReference>
<feature type="region of interest" description="Disordered" evidence="1">
    <location>
        <begin position="26"/>
        <end position="55"/>
    </location>
</feature>
<dbReference type="PANTHER" id="PTHR15615:SF118">
    <property type="entry name" value="CYCLIN, HYPOTHETICAL (EUROFUNG)"/>
    <property type="match status" value="1"/>
</dbReference>
<dbReference type="GO" id="GO:0005634">
    <property type="term" value="C:nucleus"/>
    <property type="evidence" value="ECO:0007669"/>
    <property type="project" value="TreeGrafter"/>
</dbReference>
<reference evidence="2" key="1">
    <citation type="submission" date="2018-07" db="EMBL/GenBank/DDBJ databases">
        <authorList>
            <person name="Quirk P.G."/>
            <person name="Krulwich T.A."/>
        </authorList>
    </citation>
    <scope>NUCLEOTIDE SEQUENCE</scope>
    <source>
        <strain evidence="2">96224</strain>
    </source>
</reference>
<dbReference type="OrthoDB" id="244495at2759"/>
<dbReference type="GO" id="GO:0000307">
    <property type="term" value="C:cyclin-dependent protein kinase holoenzyme complex"/>
    <property type="evidence" value="ECO:0007669"/>
    <property type="project" value="TreeGrafter"/>
</dbReference>
<dbReference type="AlphaFoldDB" id="A0A381L8R6"/>
<organism evidence="2">
    <name type="scientific">Blumeria graminis f. sp. tritici 96224</name>
    <dbReference type="NCBI Taxonomy" id="1268274"/>
    <lineage>
        <taxon>Eukaryota</taxon>
        <taxon>Fungi</taxon>
        <taxon>Dikarya</taxon>
        <taxon>Ascomycota</taxon>
        <taxon>Pezizomycotina</taxon>
        <taxon>Leotiomycetes</taxon>
        <taxon>Erysiphales</taxon>
        <taxon>Erysiphaceae</taxon>
        <taxon>Blumeria</taxon>
    </lineage>
</organism>
<dbReference type="Pfam" id="PF08613">
    <property type="entry name" value="Cyclin"/>
    <property type="match status" value="1"/>
</dbReference>
<gene>
    <name evidence="2" type="ORF">BGT96224V2_LOCUS3102</name>
</gene>
<dbReference type="GO" id="GO:0019901">
    <property type="term" value="F:protein kinase binding"/>
    <property type="evidence" value="ECO:0007669"/>
    <property type="project" value="InterPro"/>
</dbReference>
<evidence type="ECO:0000313" key="2">
    <source>
        <dbReference type="EMBL" id="SUZ09930.1"/>
    </source>
</evidence>
<dbReference type="InterPro" id="IPR013922">
    <property type="entry name" value="Cyclin_PHO80-like"/>
</dbReference>
<dbReference type="GO" id="GO:0016538">
    <property type="term" value="F:cyclin-dependent protein serine/threonine kinase regulator activity"/>
    <property type="evidence" value="ECO:0007669"/>
    <property type="project" value="TreeGrafter"/>
</dbReference>
<name>A0A381L8R6_BLUGR</name>
<feature type="non-terminal residue" evidence="2">
    <location>
        <position position="601"/>
    </location>
</feature>
<protein>
    <submittedName>
        <fullName evidence="2">BgtA-20760</fullName>
    </submittedName>
</protein>
<sequence>MYRVAPKPSPIDLNQLSLHTNYDPHAREANRSGYKISIAPRHTGREGLHTPPADDMSMAYSLSQFDEQQLWPKYQAQVANASHKAPAYGDPSGFKRSYATLSLPPLETGTNLPREITQSQTLVPQTHPIPSNVSRRKGNGNEQTQANLIIPISISPEGGNLADFAAQITCLFWFESIEILNEAECMTPSLSIQAFRPEALPTNSFRKWVATILSTTQVTDKVIVLALLFIYRLKTYNPTVKGRSGSEYRLLTVALMLGNKFLDDNTYTNNTWAEVSGISVQEIHVMEVEFLSNMRYSLLASKEQWDEWHQKLRRFKHYCDESNRVPLMQYSLPPMPSPPESTRALTPPTHQMQLHMSTPGIQWSAPIGLTPSAFNSVQGFPRKRSIEYASDEPPCKKISRSINRPNLAETQSYIQPDMSCLPVPNLMVSKNITMNSAMKPITSQTLVLPPLGSLPSANSRTPSSMYVANPTTPSWAPPSSFNNPGVPFTSQHNYSTPSRHASPHCATALQDLRSYNTSPNNSKFSTHPGHISPSIFLQQRSSPYKPIRNVQTLLYPPSFGSSQENFVCAEEMRYRPLGKKNENIRSGVVPHWPVQIQSQFR</sequence>